<evidence type="ECO:0000259" key="1">
    <source>
        <dbReference type="Pfam" id="PF09823"/>
    </source>
</evidence>
<proteinExistence type="predicted"/>
<dbReference type="OrthoDB" id="11970at2"/>
<dbReference type="Pfam" id="PF09823">
    <property type="entry name" value="DUF2357"/>
    <property type="match status" value="1"/>
</dbReference>
<name>A0A845L4Z7_9FIRM</name>
<dbReference type="InterPro" id="IPR018633">
    <property type="entry name" value="DUF2357"/>
</dbReference>
<protein>
    <submittedName>
        <fullName evidence="2">DUF2357 domain-containing protein</fullName>
    </submittedName>
</protein>
<dbReference type="RefSeq" id="WP_161259888.1">
    <property type="nucleotide sequence ID" value="NZ_WXEY01000035.1"/>
</dbReference>
<organism evidence="2 3">
    <name type="scientific">Heliomicrobium undosum</name>
    <dbReference type="NCBI Taxonomy" id="121734"/>
    <lineage>
        <taxon>Bacteria</taxon>
        <taxon>Bacillati</taxon>
        <taxon>Bacillota</taxon>
        <taxon>Clostridia</taxon>
        <taxon>Eubacteriales</taxon>
        <taxon>Heliobacteriaceae</taxon>
        <taxon>Heliomicrobium</taxon>
    </lineage>
</organism>
<dbReference type="Proteomes" id="UP000463470">
    <property type="component" value="Unassembled WGS sequence"/>
</dbReference>
<feature type="domain" description="DUF2357" evidence="1">
    <location>
        <begin position="80"/>
        <end position="325"/>
    </location>
</feature>
<dbReference type="Pfam" id="PF04411">
    <property type="entry name" value="PDDEXK_7"/>
    <property type="match status" value="1"/>
</dbReference>
<reference evidence="2 3" key="1">
    <citation type="submission" date="2020-01" db="EMBL/GenBank/DDBJ databases">
        <title>Whole-genome sequence of Heliobacterium undosum DSM 13378.</title>
        <authorList>
            <person name="Kyndt J.A."/>
            <person name="Meyer T.E."/>
        </authorList>
    </citation>
    <scope>NUCLEOTIDE SEQUENCE [LARGE SCALE GENOMIC DNA]</scope>
    <source>
        <strain evidence="2 3">DSM 13378</strain>
    </source>
</reference>
<dbReference type="InterPro" id="IPR007505">
    <property type="entry name" value="PDDEXK_7"/>
</dbReference>
<evidence type="ECO:0000313" key="2">
    <source>
        <dbReference type="EMBL" id="MZP31373.1"/>
    </source>
</evidence>
<keyword evidence="3" id="KW-1185">Reference proteome</keyword>
<dbReference type="EMBL" id="WXEY01000035">
    <property type="protein sequence ID" value="MZP31373.1"/>
    <property type="molecule type" value="Genomic_DNA"/>
</dbReference>
<accession>A0A845L4Z7</accession>
<gene>
    <name evidence="2" type="ORF">GTO91_16865</name>
</gene>
<sequence>MAELYIYESGSCHQRTRIWPATEPVAPGAVQEAREYIFELLDTPDPLSAELYIDDERIEALRPRNRTTACWRWQPGFYAGFVPIRLELGDGQSAQFELISDPDMRKMTRDDFDRMVSQVLEDTHALFSLSGFRTGIARGTGEENPPLARLEFLRSRISQVESAVLEIARHPIRDLKAREETLPHYKAHAITPVEIMKSFRAGRFLREPGDIRRLPRQFNGWFPEEIRKNVKTSGLDTKEHQDIKACLRNWSAWMNVIAQRLGATEETDPERKKTRHLWAGRCRELAGRLERLLRLPLFSEVTDRTASITITPVYRQVFPYRKFFLLYRDISLGISRVFGDFLQMPLARTFDLYEIWCFLRLLRSAVLKFNLQELNLNTLFTANGGAGSVTVASGNVNVRLNDKYSLSFKRSYREYWVEDGRLGSFSRTMVPDISVGMDRQTDSIEAGKLIVLDSKYRIRQQLNDAVSSIHMYRDALVEEMDNGDVRQTVVGAYLLSPEQPEAAAQWKSASMPARLFHPQYRSTFRFGAVTLHPRMTLEEVGQVLETVLRDAGAV</sequence>
<evidence type="ECO:0000313" key="3">
    <source>
        <dbReference type="Proteomes" id="UP000463470"/>
    </source>
</evidence>
<dbReference type="AlphaFoldDB" id="A0A845L4Z7"/>
<comment type="caution">
    <text evidence="2">The sequence shown here is derived from an EMBL/GenBank/DDBJ whole genome shotgun (WGS) entry which is preliminary data.</text>
</comment>